<sequence length="140" mass="15903">MDIRQALLWLVPVTLTHFLFLQQIPSLLATSTPTATNQLSTVAATCEAERTRRRRRTRGHLAAEIGGRRLTEGVIRGLSDKECLWHFRFTQTELLELPPEIVTPSGYRFTRTEAFALTCARLRTPADLDDLASHYNQLLL</sequence>
<reference evidence="1" key="1">
    <citation type="submission" date="2022-08" db="EMBL/GenBank/DDBJ databases">
        <title>Genome Sequence of Pycnoporus sanguineus.</title>
        <authorList>
            <person name="Buettner E."/>
        </authorList>
    </citation>
    <scope>NUCLEOTIDE SEQUENCE</scope>
    <source>
        <strain evidence="1">CG-C14</strain>
    </source>
</reference>
<accession>A0ACC1PM07</accession>
<evidence type="ECO:0000313" key="1">
    <source>
        <dbReference type="EMBL" id="KAJ2994641.1"/>
    </source>
</evidence>
<dbReference type="EMBL" id="JANSHE010002168">
    <property type="protein sequence ID" value="KAJ2994641.1"/>
    <property type="molecule type" value="Genomic_DNA"/>
</dbReference>
<keyword evidence="2" id="KW-1185">Reference proteome</keyword>
<comment type="caution">
    <text evidence="1">The sequence shown here is derived from an EMBL/GenBank/DDBJ whole genome shotgun (WGS) entry which is preliminary data.</text>
</comment>
<name>A0ACC1PM07_9APHY</name>
<organism evidence="1 2">
    <name type="scientific">Trametes sanguinea</name>
    <dbReference type="NCBI Taxonomy" id="158606"/>
    <lineage>
        <taxon>Eukaryota</taxon>
        <taxon>Fungi</taxon>
        <taxon>Dikarya</taxon>
        <taxon>Basidiomycota</taxon>
        <taxon>Agaricomycotina</taxon>
        <taxon>Agaricomycetes</taxon>
        <taxon>Polyporales</taxon>
        <taxon>Polyporaceae</taxon>
        <taxon>Trametes</taxon>
    </lineage>
</organism>
<proteinExistence type="predicted"/>
<gene>
    <name evidence="1" type="ORF">NUW54_g7514</name>
</gene>
<dbReference type="Proteomes" id="UP001144978">
    <property type="component" value="Unassembled WGS sequence"/>
</dbReference>
<protein>
    <submittedName>
        <fullName evidence="1">Uncharacterized protein</fullName>
    </submittedName>
</protein>
<evidence type="ECO:0000313" key="2">
    <source>
        <dbReference type="Proteomes" id="UP001144978"/>
    </source>
</evidence>